<feature type="region of interest" description="Disordered" evidence="2">
    <location>
        <begin position="236"/>
        <end position="257"/>
    </location>
</feature>
<accession>A0A6L2KNE8</accession>
<name>A0A6L2KNE8_TANCI</name>
<dbReference type="AlphaFoldDB" id="A0A6L2KNE8"/>
<feature type="compositionally biased region" description="Basic and acidic residues" evidence="2">
    <location>
        <begin position="13"/>
        <end position="25"/>
    </location>
</feature>
<feature type="coiled-coil region" evidence="1">
    <location>
        <begin position="152"/>
        <end position="179"/>
    </location>
</feature>
<dbReference type="EMBL" id="BKCJ010002807">
    <property type="protein sequence ID" value="GEU51053.1"/>
    <property type="molecule type" value="Genomic_DNA"/>
</dbReference>
<feature type="compositionally biased region" description="Low complexity" evidence="2">
    <location>
        <begin position="1"/>
        <end position="12"/>
    </location>
</feature>
<protein>
    <submittedName>
        <fullName evidence="3">Uncharacterized protein</fullName>
    </submittedName>
</protein>
<reference evidence="3" key="1">
    <citation type="journal article" date="2019" name="Sci. Rep.">
        <title>Draft genome of Tanacetum cinerariifolium, the natural source of mosquito coil.</title>
        <authorList>
            <person name="Yamashiro T."/>
            <person name="Shiraishi A."/>
            <person name="Satake H."/>
            <person name="Nakayama K."/>
        </authorList>
    </citation>
    <scope>NUCLEOTIDE SEQUENCE</scope>
</reference>
<organism evidence="3">
    <name type="scientific">Tanacetum cinerariifolium</name>
    <name type="common">Dalmatian daisy</name>
    <name type="synonym">Chrysanthemum cinerariifolium</name>
    <dbReference type="NCBI Taxonomy" id="118510"/>
    <lineage>
        <taxon>Eukaryota</taxon>
        <taxon>Viridiplantae</taxon>
        <taxon>Streptophyta</taxon>
        <taxon>Embryophyta</taxon>
        <taxon>Tracheophyta</taxon>
        <taxon>Spermatophyta</taxon>
        <taxon>Magnoliopsida</taxon>
        <taxon>eudicotyledons</taxon>
        <taxon>Gunneridae</taxon>
        <taxon>Pentapetalae</taxon>
        <taxon>asterids</taxon>
        <taxon>campanulids</taxon>
        <taxon>Asterales</taxon>
        <taxon>Asteraceae</taxon>
        <taxon>Asteroideae</taxon>
        <taxon>Anthemideae</taxon>
        <taxon>Anthemidinae</taxon>
        <taxon>Tanacetum</taxon>
    </lineage>
</organism>
<evidence type="ECO:0000256" key="2">
    <source>
        <dbReference type="SAM" id="MobiDB-lite"/>
    </source>
</evidence>
<comment type="caution">
    <text evidence="3">The sequence shown here is derived from an EMBL/GenBank/DDBJ whole genome shotgun (WGS) entry which is preliminary data.</text>
</comment>
<evidence type="ECO:0000313" key="3">
    <source>
        <dbReference type="EMBL" id="GEU51053.1"/>
    </source>
</evidence>
<keyword evidence="1" id="KW-0175">Coiled coil</keyword>
<feature type="region of interest" description="Disordered" evidence="2">
    <location>
        <begin position="1"/>
        <end position="28"/>
    </location>
</feature>
<sequence length="357" mass="39881">MAESSSHKSPSPKIKEEPVTLDKPESPNPCLPATQVDFTFDEIAFTTNNEVSLIYPSHLNQKYFIVVSDFISKCCLKEAFTRAPTQYKENLSEFCYTAKTLDNSKVWGFTPTGEVRGEIVKLEDLADILKDTRSTFFTPDSPTDELIIVSDAHLLQSQKKELEQAKVIAKAEVASMKANPSYPNINQLTKLLVTSMKPEVAELKNIQWELPVEFLDLPHLASSVQFATLVENASGATTTGVPSADKATALPAEGEKDDDTNLKNELVDLLGIDIVTLYYNKKLLYERYCEKMKKRRQSSKIINCDVLTKKGPILTEASVLQVLRRLRSIFTSVYAAIQILKKALGWSFNSAWLTISS</sequence>
<gene>
    <name evidence="3" type="ORF">Tci_023031</name>
</gene>
<proteinExistence type="predicted"/>
<evidence type="ECO:0000256" key="1">
    <source>
        <dbReference type="SAM" id="Coils"/>
    </source>
</evidence>